<comment type="caution">
    <text evidence="2">The sequence shown here is derived from an EMBL/GenBank/DDBJ whole genome shotgun (WGS) entry which is preliminary data.</text>
</comment>
<dbReference type="InterPro" id="IPR029063">
    <property type="entry name" value="SAM-dependent_MTases_sf"/>
</dbReference>
<dbReference type="PANTHER" id="PTHR45036">
    <property type="entry name" value="METHYLTRANSFERASE LIKE 7B"/>
    <property type="match status" value="1"/>
</dbReference>
<organism evidence="2 3">
    <name type="scientific">Muraenolepis orangiensis</name>
    <name type="common">Patagonian moray cod</name>
    <dbReference type="NCBI Taxonomy" id="630683"/>
    <lineage>
        <taxon>Eukaryota</taxon>
        <taxon>Metazoa</taxon>
        <taxon>Chordata</taxon>
        <taxon>Craniata</taxon>
        <taxon>Vertebrata</taxon>
        <taxon>Euteleostomi</taxon>
        <taxon>Actinopterygii</taxon>
        <taxon>Neopterygii</taxon>
        <taxon>Teleostei</taxon>
        <taxon>Neoteleostei</taxon>
        <taxon>Acanthomorphata</taxon>
        <taxon>Zeiogadaria</taxon>
        <taxon>Gadariae</taxon>
        <taxon>Gadiformes</taxon>
        <taxon>Muraenolepidoidei</taxon>
        <taxon>Muraenolepididae</taxon>
        <taxon>Muraenolepis</taxon>
    </lineage>
</organism>
<dbReference type="AlphaFoldDB" id="A0A9Q0EDL7"/>
<dbReference type="Gene3D" id="3.40.50.150">
    <property type="entry name" value="Vaccinia Virus protein VP39"/>
    <property type="match status" value="1"/>
</dbReference>
<evidence type="ECO:0000259" key="1">
    <source>
        <dbReference type="Pfam" id="PF08241"/>
    </source>
</evidence>
<evidence type="ECO:0000313" key="3">
    <source>
        <dbReference type="Proteomes" id="UP001148018"/>
    </source>
</evidence>
<dbReference type="EMBL" id="JANIIK010000046">
    <property type="protein sequence ID" value="KAJ3602522.1"/>
    <property type="molecule type" value="Genomic_DNA"/>
</dbReference>
<keyword evidence="3" id="KW-1185">Reference proteome</keyword>
<dbReference type="Proteomes" id="UP001148018">
    <property type="component" value="Unassembled WGS sequence"/>
</dbReference>
<dbReference type="InterPro" id="IPR052356">
    <property type="entry name" value="Thiol_S-MT"/>
</dbReference>
<gene>
    <name evidence="2" type="ORF">NHX12_030275</name>
</gene>
<dbReference type="OrthoDB" id="416496at2759"/>
<feature type="domain" description="Methyltransferase type 11" evidence="1">
    <location>
        <begin position="75"/>
        <end position="172"/>
    </location>
</feature>
<proteinExistence type="predicted"/>
<dbReference type="Pfam" id="PF08241">
    <property type="entry name" value="Methyltransf_11"/>
    <property type="match status" value="1"/>
</dbReference>
<evidence type="ECO:0000313" key="2">
    <source>
        <dbReference type="EMBL" id="KAJ3602522.1"/>
    </source>
</evidence>
<dbReference type="InterPro" id="IPR013216">
    <property type="entry name" value="Methyltransf_11"/>
</dbReference>
<dbReference type="GO" id="GO:0008757">
    <property type="term" value="F:S-adenosylmethionine-dependent methyltransferase activity"/>
    <property type="evidence" value="ECO:0007669"/>
    <property type="project" value="InterPro"/>
</dbReference>
<accession>A0A9Q0EDL7</accession>
<dbReference type="CDD" id="cd02440">
    <property type="entry name" value="AdoMet_MTases"/>
    <property type="match status" value="1"/>
</dbReference>
<dbReference type="SUPFAM" id="SSF53335">
    <property type="entry name" value="S-adenosyl-L-methionine-dependent methyltransferases"/>
    <property type="match status" value="1"/>
</dbReference>
<dbReference type="PANTHER" id="PTHR45036:SF1">
    <property type="entry name" value="METHYLTRANSFERASE LIKE 7A"/>
    <property type="match status" value="1"/>
</dbReference>
<protein>
    <recommendedName>
        <fullName evidence="1">Methyltransferase type 11 domain-containing protein</fullName>
    </recommendedName>
</protein>
<reference evidence="2" key="1">
    <citation type="submission" date="2022-07" db="EMBL/GenBank/DDBJ databases">
        <title>Chromosome-level genome of Muraenolepis orangiensis.</title>
        <authorList>
            <person name="Kim J."/>
        </authorList>
    </citation>
    <scope>NUCLEOTIDE SEQUENCE</scope>
    <source>
        <strain evidence="2">KU_S4_2022</strain>
        <tissue evidence="2">Muscle</tissue>
    </source>
</reference>
<sequence length="243" mass="28020">MKLLMNFLVLFFTVLTLPLQLMEALGLYRWYKGFFPWLMYKLSASYNIKMNDRKKDLFSNLPEFKRSIEGPLTILEIGCGTGTNFKFYPSGCKVICTDPNPNFQKYLEKSMSESDHLSYERFLVSSGEDMGLIADESVDVVVCTLVLCTVRDTPRAIQEAHRMLKPGGAFYFMEHVVADPSSWTYFFQHVLQPMWYYFGDGCMLTRATWNDLEAAGFSELKLRHIEGPLIFLTKPHIMGYAVK</sequence>
<name>A0A9Q0EDL7_9TELE</name>